<feature type="compositionally biased region" description="Polar residues" evidence="1">
    <location>
        <begin position="419"/>
        <end position="430"/>
    </location>
</feature>
<protein>
    <recommendedName>
        <fullName evidence="5">Transmembrane protein</fullName>
    </recommendedName>
</protein>
<keyword evidence="2" id="KW-0812">Transmembrane</keyword>
<dbReference type="EMBL" id="JBAHYK010000375">
    <property type="protein sequence ID" value="KAL0574697.1"/>
    <property type="molecule type" value="Genomic_DNA"/>
</dbReference>
<organism evidence="3 4">
    <name type="scientific">Marasmius crinis-equi</name>
    <dbReference type="NCBI Taxonomy" id="585013"/>
    <lineage>
        <taxon>Eukaryota</taxon>
        <taxon>Fungi</taxon>
        <taxon>Dikarya</taxon>
        <taxon>Basidiomycota</taxon>
        <taxon>Agaricomycotina</taxon>
        <taxon>Agaricomycetes</taxon>
        <taxon>Agaricomycetidae</taxon>
        <taxon>Agaricales</taxon>
        <taxon>Marasmiineae</taxon>
        <taxon>Marasmiaceae</taxon>
        <taxon>Marasmius</taxon>
    </lineage>
</organism>
<evidence type="ECO:0000256" key="1">
    <source>
        <dbReference type="SAM" id="MobiDB-lite"/>
    </source>
</evidence>
<gene>
    <name evidence="3" type="ORF">V5O48_007255</name>
</gene>
<evidence type="ECO:0000313" key="4">
    <source>
        <dbReference type="Proteomes" id="UP001465976"/>
    </source>
</evidence>
<keyword evidence="2" id="KW-0472">Membrane</keyword>
<sequence>MPSVIATIEDFSPLLAYSLDWAQGSSSSDQQVSRYSASSFFATSKTGGTFSFSFTGTGIELFGSKRNNHGGYQVTLDGTSFPSQSGQAADPGTFQTSLFSRNNLNEGIHNITLTNQGTNNQFVDIDFVTFRTSVGRDDEPLIMNTIQDNDPAFVYSPASAWSTTPDNLGTFSGGSGHFASDGTMTFTFEVSSLTDTGISSTDILLQGDAVALYGPVGPSAASYGVQVDGGTTSTFSANKASFVPQVLLYHGSNLGPGKHSLKFVCRPSSGQVCSIDYAEVYTTPSIQGSSGSSAGSVSGGAVAGIVIGVLLFAGLLLFGLFLYLRRRKHQRRKDSQELLVNAAGLDAPASFPDPIPNNYAYTQGTTLAYPAPSQPIPPSTYNSSGQLQYSYSANGSDPSSTITYPASLHRADTADTIARQKSPSVVTTDASAPVIYPYSPSSDLESRSSSSRSVGSSPIFPR</sequence>
<evidence type="ECO:0000313" key="3">
    <source>
        <dbReference type="EMBL" id="KAL0574697.1"/>
    </source>
</evidence>
<feature type="region of interest" description="Disordered" evidence="1">
    <location>
        <begin position="415"/>
        <end position="462"/>
    </location>
</feature>
<feature type="transmembrane region" description="Helical" evidence="2">
    <location>
        <begin position="301"/>
        <end position="324"/>
    </location>
</feature>
<evidence type="ECO:0008006" key="5">
    <source>
        <dbReference type="Google" id="ProtNLM"/>
    </source>
</evidence>
<accession>A0ABR3FH58</accession>
<dbReference type="Proteomes" id="UP001465976">
    <property type="component" value="Unassembled WGS sequence"/>
</dbReference>
<evidence type="ECO:0000256" key="2">
    <source>
        <dbReference type="SAM" id="Phobius"/>
    </source>
</evidence>
<reference evidence="3 4" key="1">
    <citation type="submission" date="2024-02" db="EMBL/GenBank/DDBJ databases">
        <title>A draft genome for the cacao thread blight pathogen Marasmius crinis-equi.</title>
        <authorList>
            <person name="Cohen S.P."/>
            <person name="Baruah I.K."/>
            <person name="Amoako-Attah I."/>
            <person name="Bukari Y."/>
            <person name="Meinhardt L.W."/>
            <person name="Bailey B.A."/>
        </authorList>
    </citation>
    <scope>NUCLEOTIDE SEQUENCE [LARGE SCALE GENOMIC DNA]</scope>
    <source>
        <strain evidence="3 4">GH-76</strain>
    </source>
</reference>
<keyword evidence="2" id="KW-1133">Transmembrane helix</keyword>
<comment type="caution">
    <text evidence="3">The sequence shown here is derived from an EMBL/GenBank/DDBJ whole genome shotgun (WGS) entry which is preliminary data.</text>
</comment>
<name>A0ABR3FH58_9AGAR</name>
<feature type="compositionally biased region" description="Low complexity" evidence="1">
    <location>
        <begin position="439"/>
        <end position="462"/>
    </location>
</feature>
<keyword evidence="4" id="KW-1185">Reference proteome</keyword>
<dbReference type="Gene3D" id="2.60.120.260">
    <property type="entry name" value="Galactose-binding domain-like"/>
    <property type="match status" value="2"/>
</dbReference>
<proteinExistence type="predicted"/>